<sequence length="200" mass="21351">MGSCLIEKTVNCTKAQDGCFAAVAKFSADQLDIHERGCKERSKCSNSSGSILNVKYTITETCCKDNLCNAAAAPPLPLTAALAAALVAVWSESLICHTCRMGFKGRCLYRSTENCTDTQPSCFSADLAFNISQFLSLHHQGCMPLSLCNKTESGTLLTAGYTITRACCSKDRCNGATSIHIPLTAALGTALMAIWSTWSL</sequence>
<dbReference type="SUPFAM" id="SSF57302">
    <property type="entry name" value="Snake toxin-like"/>
    <property type="match status" value="2"/>
</dbReference>
<protein>
    <recommendedName>
        <fullName evidence="10">UPAR/Ly6 domain-containing protein</fullName>
    </recommendedName>
</protein>
<keyword evidence="4" id="KW-0732">Signal</keyword>
<dbReference type="Proteomes" id="UP000518266">
    <property type="component" value="Unassembled WGS sequence"/>
</dbReference>
<dbReference type="GO" id="GO:0005886">
    <property type="term" value="C:plasma membrane"/>
    <property type="evidence" value="ECO:0007669"/>
    <property type="project" value="UniProtKB-SubCell"/>
</dbReference>
<feature type="domain" description="UPAR/Ly6" evidence="10">
    <location>
        <begin position="94"/>
        <end position="188"/>
    </location>
</feature>
<dbReference type="EMBL" id="JAAKFY010000026">
    <property type="protein sequence ID" value="KAF3834008.1"/>
    <property type="molecule type" value="Genomic_DNA"/>
</dbReference>
<keyword evidence="8" id="KW-0449">Lipoprotein</keyword>
<dbReference type="SMART" id="SM00134">
    <property type="entry name" value="LU"/>
    <property type="match status" value="2"/>
</dbReference>
<organism evidence="11 12">
    <name type="scientific">Dissostichus mawsoni</name>
    <name type="common">Antarctic cod</name>
    <dbReference type="NCBI Taxonomy" id="36200"/>
    <lineage>
        <taxon>Eukaryota</taxon>
        <taxon>Metazoa</taxon>
        <taxon>Chordata</taxon>
        <taxon>Craniata</taxon>
        <taxon>Vertebrata</taxon>
        <taxon>Euteleostomi</taxon>
        <taxon>Actinopterygii</taxon>
        <taxon>Neopterygii</taxon>
        <taxon>Teleostei</taxon>
        <taxon>Neoteleostei</taxon>
        <taxon>Acanthomorphata</taxon>
        <taxon>Eupercaria</taxon>
        <taxon>Perciformes</taxon>
        <taxon>Notothenioidei</taxon>
        <taxon>Nototheniidae</taxon>
        <taxon>Dissostichus</taxon>
    </lineage>
</organism>
<keyword evidence="5" id="KW-0472">Membrane</keyword>
<dbReference type="InterPro" id="IPR016054">
    <property type="entry name" value="LY6_UPA_recep-like"/>
</dbReference>
<evidence type="ECO:0000256" key="2">
    <source>
        <dbReference type="ARBA" id="ARBA00022475"/>
    </source>
</evidence>
<evidence type="ECO:0000259" key="10">
    <source>
        <dbReference type="SMART" id="SM00134"/>
    </source>
</evidence>
<dbReference type="OrthoDB" id="8835233at2759"/>
<evidence type="ECO:0000256" key="5">
    <source>
        <dbReference type="ARBA" id="ARBA00023136"/>
    </source>
</evidence>
<dbReference type="InterPro" id="IPR046354">
    <property type="entry name" value="SPACA4/Bouncer"/>
</dbReference>
<dbReference type="InterPro" id="IPR045860">
    <property type="entry name" value="Snake_toxin-like_sf"/>
</dbReference>
<keyword evidence="7" id="KW-0325">Glycoprotein</keyword>
<proteinExistence type="inferred from homology"/>
<keyword evidence="2" id="KW-1003">Cell membrane</keyword>
<dbReference type="Pfam" id="PF00021">
    <property type="entry name" value="UPAR_LY6"/>
    <property type="match status" value="2"/>
</dbReference>
<dbReference type="GO" id="GO:0035036">
    <property type="term" value="P:sperm-egg recognition"/>
    <property type="evidence" value="ECO:0007669"/>
    <property type="project" value="TreeGrafter"/>
</dbReference>
<reference evidence="11 12" key="1">
    <citation type="submission" date="2020-03" db="EMBL/GenBank/DDBJ databases">
        <title>Dissostichus mawsoni Genome sequencing and assembly.</title>
        <authorList>
            <person name="Park H."/>
        </authorList>
    </citation>
    <scope>NUCLEOTIDE SEQUENCE [LARGE SCALE GENOMIC DNA]</scope>
    <source>
        <strain evidence="11">DM0001</strain>
        <tissue evidence="11">Muscle</tissue>
    </source>
</reference>
<dbReference type="AlphaFoldDB" id="A0A7J5XCF3"/>
<keyword evidence="12" id="KW-1185">Reference proteome</keyword>
<comment type="caution">
    <text evidence="11">The sequence shown here is derived from an EMBL/GenBank/DDBJ whole genome shotgun (WGS) entry which is preliminary data.</text>
</comment>
<dbReference type="Gene3D" id="2.10.60.10">
    <property type="entry name" value="CD59"/>
    <property type="match status" value="2"/>
</dbReference>
<keyword evidence="6" id="KW-1015">Disulfide bond</keyword>
<keyword evidence="3" id="KW-0336">GPI-anchor</keyword>
<evidence type="ECO:0000256" key="6">
    <source>
        <dbReference type="ARBA" id="ARBA00023157"/>
    </source>
</evidence>
<feature type="domain" description="UPAR/Ly6" evidence="10">
    <location>
        <begin position="2"/>
        <end position="83"/>
    </location>
</feature>
<evidence type="ECO:0000256" key="1">
    <source>
        <dbReference type="ARBA" id="ARBA00004609"/>
    </source>
</evidence>
<evidence type="ECO:0000313" key="12">
    <source>
        <dbReference type="Proteomes" id="UP000518266"/>
    </source>
</evidence>
<comment type="subcellular location">
    <subcellularLocation>
        <location evidence="1">Cell membrane</location>
        <topology evidence="1">Lipid-anchor</topology>
        <topology evidence="1">GPI-anchor</topology>
    </subcellularLocation>
</comment>
<comment type="similarity">
    <text evidence="9">Belongs to the SPACA4/bouncer family.</text>
</comment>
<dbReference type="GO" id="GO:0098552">
    <property type="term" value="C:side of membrane"/>
    <property type="evidence" value="ECO:0007669"/>
    <property type="project" value="UniProtKB-KW"/>
</dbReference>
<accession>A0A7J5XCF3</accession>
<evidence type="ECO:0000256" key="3">
    <source>
        <dbReference type="ARBA" id="ARBA00022622"/>
    </source>
</evidence>
<name>A0A7J5XCF3_DISMA</name>
<evidence type="ECO:0000313" key="11">
    <source>
        <dbReference type="EMBL" id="KAF3834008.1"/>
    </source>
</evidence>
<dbReference type="PANTHER" id="PTHR47613:SF1">
    <property type="entry name" value="SPERM ACROSOME MEMBRANE-ASSOCIATED PROTEIN 4"/>
    <property type="match status" value="1"/>
</dbReference>
<evidence type="ECO:0000256" key="4">
    <source>
        <dbReference type="ARBA" id="ARBA00022729"/>
    </source>
</evidence>
<gene>
    <name evidence="11" type="ORF">F7725_025212</name>
</gene>
<evidence type="ECO:0000256" key="8">
    <source>
        <dbReference type="ARBA" id="ARBA00023288"/>
    </source>
</evidence>
<evidence type="ECO:0000256" key="7">
    <source>
        <dbReference type="ARBA" id="ARBA00023180"/>
    </source>
</evidence>
<dbReference type="PANTHER" id="PTHR47613">
    <property type="entry name" value="SPERM ACROSOME MEMBRANE-ASSOCIATED PROTEIN 4"/>
    <property type="match status" value="1"/>
</dbReference>
<evidence type="ECO:0000256" key="9">
    <source>
        <dbReference type="ARBA" id="ARBA00029446"/>
    </source>
</evidence>